<name>A0A2H0V3C0_9BACT</name>
<dbReference type="GO" id="GO:0016020">
    <property type="term" value="C:membrane"/>
    <property type="evidence" value="ECO:0007669"/>
    <property type="project" value="InterPro"/>
</dbReference>
<dbReference type="AlphaFoldDB" id="A0A2H0V3C0"/>
<reference evidence="2" key="1">
    <citation type="submission" date="2017-09" db="EMBL/GenBank/DDBJ databases">
        <title>Depth-based differentiation of microbial function through sediment-hosted aquifers and enrichment of novel symbionts in the deep terrestrial subsurface.</title>
        <authorList>
            <person name="Probst A.J."/>
            <person name="Ladd B."/>
            <person name="Jarett J.K."/>
            <person name="Geller-Mcgrath D.E."/>
            <person name="Sieber C.M.K."/>
            <person name="Emerson J.B."/>
            <person name="Anantharaman K."/>
            <person name="Thomas B.C."/>
            <person name="Malmstrom R."/>
            <person name="Stieglmeier M."/>
            <person name="Klingl A."/>
            <person name="Woyke T."/>
            <person name="Ryan C.M."/>
            <person name="Banfield J.F."/>
        </authorList>
    </citation>
    <scope>NUCLEOTIDE SEQUENCE [LARGE SCALE GENOMIC DNA]</scope>
</reference>
<accession>A0A2H0V3C0</accession>
<dbReference type="Pfam" id="PF04464">
    <property type="entry name" value="Glyphos_transf"/>
    <property type="match status" value="1"/>
</dbReference>
<dbReference type="EMBL" id="PFAR01000001">
    <property type="protein sequence ID" value="PIR93548.1"/>
    <property type="molecule type" value="Genomic_DNA"/>
</dbReference>
<dbReference type="InterPro" id="IPR043148">
    <property type="entry name" value="TagF_C"/>
</dbReference>
<protein>
    <recommendedName>
        <fullName evidence="3">UDP-N-acetylglucosamine 2-epimerase domain-containing protein</fullName>
    </recommendedName>
</protein>
<dbReference type="Gene3D" id="3.40.50.12580">
    <property type="match status" value="1"/>
</dbReference>
<evidence type="ECO:0000313" key="1">
    <source>
        <dbReference type="EMBL" id="PIR93548.1"/>
    </source>
</evidence>
<evidence type="ECO:0008006" key="3">
    <source>
        <dbReference type="Google" id="ProtNLM"/>
    </source>
</evidence>
<gene>
    <name evidence="1" type="ORF">COT99_00050</name>
</gene>
<sequence>MTKKFEAFSPEAQKRLAKEAADYQKRIPNIEGRPDLFETKILRLQREGAATENEKKLLVAARDPGSGSALTPVLKELAGDEEMQIDIIADGRAQEIVQKNFLTKDITPPGMVLEADNVIGTPDVILMDRSCETGIDSYVTATFPEAPKILVEDYYLNTPDFLAELKKRDLPLPEKICVMDEGAKELIVKRFPDLESRIEITGQPAFDKFAHEDTKKISQEVRQKLNLSPEDKLVSFMSTKDEPAKIKKMAEALKKLGDDFYFIFRRHPRDNTSYETYKQIFVEAGIKIIDTDEFTTDEIGAASDVVLTTWSTEGLKGIYRRKPTAHITDHNFRIPEDIELPLVPVKLGASVGIDNMDELIEILPQLLDQKSPLNHSLKEKMEKNYQADGNNAKRVADIVREYLTKK</sequence>
<comment type="caution">
    <text evidence="1">The sequence shown here is derived from an EMBL/GenBank/DDBJ whole genome shotgun (WGS) entry which is preliminary data.</text>
</comment>
<dbReference type="Proteomes" id="UP000228626">
    <property type="component" value="Unassembled WGS sequence"/>
</dbReference>
<organism evidence="1 2">
    <name type="scientific">Candidatus Falkowbacteria bacterium CG10_big_fil_rev_8_21_14_0_10_43_10</name>
    <dbReference type="NCBI Taxonomy" id="1974567"/>
    <lineage>
        <taxon>Bacteria</taxon>
        <taxon>Candidatus Falkowiibacteriota</taxon>
    </lineage>
</organism>
<evidence type="ECO:0000313" key="2">
    <source>
        <dbReference type="Proteomes" id="UP000228626"/>
    </source>
</evidence>
<proteinExistence type="predicted"/>
<dbReference type="InterPro" id="IPR007554">
    <property type="entry name" value="Glycerophosphate_synth"/>
</dbReference>
<dbReference type="SUPFAM" id="SSF53756">
    <property type="entry name" value="UDP-Glycosyltransferase/glycogen phosphorylase"/>
    <property type="match status" value="1"/>
</dbReference>
<dbReference type="GO" id="GO:0047355">
    <property type="term" value="F:CDP-glycerol glycerophosphotransferase activity"/>
    <property type="evidence" value="ECO:0007669"/>
    <property type="project" value="InterPro"/>
</dbReference>